<dbReference type="STRING" id="1409788.NC99_23080"/>
<dbReference type="InterPro" id="IPR037066">
    <property type="entry name" value="Plug_dom_sf"/>
</dbReference>
<evidence type="ECO:0000256" key="7">
    <source>
        <dbReference type="ARBA" id="ARBA00023237"/>
    </source>
</evidence>
<dbReference type="EMBL" id="LGIA01000151">
    <property type="protein sequence ID" value="KOH44876.1"/>
    <property type="molecule type" value="Genomic_DNA"/>
</dbReference>
<evidence type="ECO:0000256" key="5">
    <source>
        <dbReference type="ARBA" id="ARBA00022729"/>
    </source>
</evidence>
<sequence>MKKKMNLLCLAFAGCRKIFRTMRISLFLILISTLQILAGNGYSQSTRLTLDMKNVTIKDVLSQIEDQSDFYFLYDNKLIDVHKKVDIFAQNEQIDVILRRLFGEAEVNAAIRDRHIILTPGGASVSQQILKVSVSGKVTEVSGVPLPGVTIIIKGTTKGTITDSEGDYSLTDVPGNATLLFSFVGMKTQEIDVLGKSTIDITMTEDAIGLEEVVAVGYGTQKRGNLTGAISSVRSEEIQIATHSSLAQKLQGKVAGLNIRQNSGQPGQFDNNIQIRGFGSPMYVIDGIIRNDAGAFQRLNPEDIESVSVLKDASAAIYGIGAANGVIIVTTNQGSKEKTTFNYKMVTGLSTVTDRVRQATAAEYTTMLNESALYSNPGRVSSPAYTKEELQKWQDGTLPGYAGTDWWNLTMKDYSTQTQHNLSASGGNEKVTYYIGLEYVNDNGMLKSGDIGYDRANVRSNITADLTKSLRVRVNIAGLYDKAYSPGESFPQISRNTVVTLPTEYPYANNNPLYPATTNLGVTPLAASQKDLTGFNESENRNLQSSFELRYTVPFIKNLILTGTGSYDQGNYLNKNLYKGFYTYTYNAENNTYNGLFRRPDQNLYNQSSTGNNYMLRAKIDYNIIIGAKHDIAAMVVAEEFKGWSRGLEGRRYYGDFFTNDQLRFASDANQTTNGWEDRNSRISYIGRVNYTFSQKYLLEFAFNYNGSYRYHPDNRFGFFPVVSGAWRMSEENFIKNKVPAITNLKLRASYGVLGTDAGNPFQYIPGFTFGGSSFWEFTNGTQLNGLQSPALTNNLLSWMTNETTDIGFDLNLWNGKLDITADVYNREQKGLLSTRAVSLPNTFGTTLPQENLNKSRQTGFDLVIGHRNTIREFTYAISGNMNWARNMVRYNERAPFLSQRDRWLSEDAPDRWTNFVRGYQTEKQFESFEEINNSPLQEFSSIRELPGDYKFKDINNDGIINGEDALMPYKFGTTPLLNFGFMINLEWKGFDAAMLFQGAGGYTVRYTETLAEWFWFSGSLPAYFMDRWHQADPYDINSEWIRGEWPAPRPNGTQTMQKGVESDLWRRDATYVRLKNLELGYTFKPLWLKSAGIQRLRVYTNGFNLFTWTKDPLAKILDPEKTAGPGTATYGHNYPLTKNYNIGLNLTF</sequence>
<dbReference type="PROSITE" id="PS51257">
    <property type="entry name" value="PROKAR_LIPOPROTEIN"/>
    <property type="match status" value="1"/>
</dbReference>
<protein>
    <recommendedName>
        <fullName evidence="9">TonB-dependent receptor plug domain-containing protein</fullName>
    </recommendedName>
</protein>
<dbReference type="GO" id="GO:0044718">
    <property type="term" value="P:siderophore transmembrane transport"/>
    <property type="evidence" value="ECO:0007669"/>
    <property type="project" value="TreeGrafter"/>
</dbReference>
<dbReference type="AlphaFoldDB" id="A0A0L8V8V6"/>
<evidence type="ECO:0000256" key="3">
    <source>
        <dbReference type="ARBA" id="ARBA00022452"/>
    </source>
</evidence>
<keyword evidence="3 8" id="KW-1134">Transmembrane beta strand</keyword>
<keyword evidence="5" id="KW-0732">Signal</keyword>
<dbReference type="PROSITE" id="PS52016">
    <property type="entry name" value="TONB_DEPENDENT_REC_3"/>
    <property type="match status" value="1"/>
</dbReference>
<dbReference type="InterPro" id="IPR008969">
    <property type="entry name" value="CarboxyPept-like_regulatory"/>
</dbReference>
<keyword evidence="4 8" id="KW-0812">Transmembrane</keyword>
<name>A0A0L8V8V6_9BACT</name>
<dbReference type="PANTHER" id="PTHR30069">
    <property type="entry name" value="TONB-DEPENDENT OUTER MEMBRANE RECEPTOR"/>
    <property type="match status" value="1"/>
</dbReference>
<dbReference type="NCBIfam" id="TIGR04057">
    <property type="entry name" value="SusC_RagA_signa"/>
    <property type="match status" value="1"/>
</dbReference>
<dbReference type="RefSeq" id="WP_053183443.1">
    <property type="nucleotide sequence ID" value="NZ_LGIA01000151.1"/>
</dbReference>
<dbReference type="PATRIC" id="fig|1409788.3.peg.2382"/>
<organism evidence="10 11">
    <name type="scientific">Sunxiuqinia dokdonensis</name>
    <dbReference type="NCBI Taxonomy" id="1409788"/>
    <lineage>
        <taxon>Bacteria</taxon>
        <taxon>Pseudomonadati</taxon>
        <taxon>Bacteroidota</taxon>
        <taxon>Bacteroidia</taxon>
        <taxon>Marinilabiliales</taxon>
        <taxon>Prolixibacteraceae</taxon>
        <taxon>Sunxiuqinia</taxon>
    </lineage>
</organism>
<gene>
    <name evidence="10" type="ORF">NC99_23080</name>
</gene>
<dbReference type="OrthoDB" id="9768177at2"/>
<comment type="similarity">
    <text evidence="8">Belongs to the TonB-dependent receptor family.</text>
</comment>
<dbReference type="Proteomes" id="UP000036958">
    <property type="component" value="Unassembled WGS sequence"/>
</dbReference>
<feature type="domain" description="TonB-dependent receptor plug" evidence="9">
    <location>
        <begin position="225"/>
        <end position="326"/>
    </location>
</feature>
<dbReference type="SUPFAM" id="SSF56935">
    <property type="entry name" value="Porins"/>
    <property type="match status" value="1"/>
</dbReference>
<dbReference type="InterPro" id="IPR039426">
    <property type="entry name" value="TonB-dep_rcpt-like"/>
</dbReference>
<accession>A0A0L8V8V6</accession>
<evidence type="ECO:0000256" key="1">
    <source>
        <dbReference type="ARBA" id="ARBA00004571"/>
    </source>
</evidence>
<dbReference type="InterPro" id="IPR036942">
    <property type="entry name" value="Beta-barrel_TonB_sf"/>
</dbReference>
<dbReference type="Pfam" id="PF13715">
    <property type="entry name" value="CarbopepD_reg_2"/>
    <property type="match status" value="1"/>
</dbReference>
<keyword evidence="2 8" id="KW-0813">Transport</keyword>
<dbReference type="NCBIfam" id="TIGR04056">
    <property type="entry name" value="OMP_RagA_SusC"/>
    <property type="match status" value="1"/>
</dbReference>
<dbReference type="InterPro" id="IPR023996">
    <property type="entry name" value="TonB-dep_OMP_SusC/RagA"/>
</dbReference>
<proteinExistence type="inferred from homology"/>
<dbReference type="GO" id="GO:0009279">
    <property type="term" value="C:cell outer membrane"/>
    <property type="evidence" value="ECO:0007669"/>
    <property type="project" value="UniProtKB-SubCell"/>
</dbReference>
<dbReference type="GO" id="GO:0015344">
    <property type="term" value="F:siderophore uptake transmembrane transporter activity"/>
    <property type="evidence" value="ECO:0007669"/>
    <property type="project" value="TreeGrafter"/>
</dbReference>
<keyword evidence="11" id="KW-1185">Reference proteome</keyword>
<evidence type="ECO:0000313" key="10">
    <source>
        <dbReference type="EMBL" id="KOH44876.1"/>
    </source>
</evidence>
<dbReference type="PANTHER" id="PTHR30069:SF29">
    <property type="entry name" value="HEMOGLOBIN AND HEMOGLOBIN-HAPTOGLOBIN-BINDING PROTEIN 1-RELATED"/>
    <property type="match status" value="1"/>
</dbReference>
<dbReference type="Gene3D" id="2.40.170.20">
    <property type="entry name" value="TonB-dependent receptor, beta-barrel domain"/>
    <property type="match status" value="1"/>
</dbReference>
<evidence type="ECO:0000259" key="9">
    <source>
        <dbReference type="Pfam" id="PF07715"/>
    </source>
</evidence>
<evidence type="ECO:0000313" key="11">
    <source>
        <dbReference type="Proteomes" id="UP000036958"/>
    </source>
</evidence>
<dbReference type="Pfam" id="PF07715">
    <property type="entry name" value="Plug"/>
    <property type="match status" value="1"/>
</dbReference>
<evidence type="ECO:0000256" key="4">
    <source>
        <dbReference type="ARBA" id="ARBA00022692"/>
    </source>
</evidence>
<reference evidence="11" key="1">
    <citation type="submission" date="2015-07" db="EMBL/GenBank/DDBJ databases">
        <title>Genome sequencing of Sunxiuqinia dokdonensis strain SK.</title>
        <authorList>
            <person name="Ahn S."/>
            <person name="Kim B.-C."/>
        </authorList>
    </citation>
    <scope>NUCLEOTIDE SEQUENCE [LARGE SCALE GENOMIC DNA]</scope>
    <source>
        <strain evidence="11">SK</strain>
    </source>
</reference>
<dbReference type="SUPFAM" id="SSF49464">
    <property type="entry name" value="Carboxypeptidase regulatory domain-like"/>
    <property type="match status" value="1"/>
</dbReference>
<dbReference type="Gene3D" id="2.170.130.10">
    <property type="entry name" value="TonB-dependent receptor, plug domain"/>
    <property type="match status" value="1"/>
</dbReference>
<comment type="caution">
    <text evidence="10">The sequence shown here is derived from an EMBL/GenBank/DDBJ whole genome shotgun (WGS) entry which is preliminary data.</text>
</comment>
<evidence type="ECO:0000256" key="6">
    <source>
        <dbReference type="ARBA" id="ARBA00023136"/>
    </source>
</evidence>
<dbReference type="InterPro" id="IPR023997">
    <property type="entry name" value="TonB-dep_OMP_SusC/RagA_CS"/>
</dbReference>
<dbReference type="InterPro" id="IPR012910">
    <property type="entry name" value="Plug_dom"/>
</dbReference>
<comment type="subcellular location">
    <subcellularLocation>
        <location evidence="1 8">Cell outer membrane</location>
        <topology evidence="1 8">Multi-pass membrane protein</topology>
    </subcellularLocation>
</comment>
<evidence type="ECO:0000256" key="2">
    <source>
        <dbReference type="ARBA" id="ARBA00022448"/>
    </source>
</evidence>
<evidence type="ECO:0000256" key="8">
    <source>
        <dbReference type="PROSITE-ProRule" id="PRU01360"/>
    </source>
</evidence>
<keyword evidence="7 8" id="KW-0998">Cell outer membrane</keyword>
<keyword evidence="6 8" id="KW-0472">Membrane</keyword>
<dbReference type="Gene3D" id="2.60.40.1120">
    <property type="entry name" value="Carboxypeptidase-like, regulatory domain"/>
    <property type="match status" value="1"/>
</dbReference>